<feature type="domain" description="EAL" evidence="1">
    <location>
        <begin position="174"/>
        <end position="408"/>
    </location>
</feature>
<reference evidence="2 3" key="1">
    <citation type="journal article" date="2014" name="Genome Announc.">
        <title>Complete Genome Sequence of Sterol-Transforming Mycobacterium neoaurum Strain VKM Ac-1815D.</title>
        <authorList>
            <person name="Shtratnikova V.Y."/>
            <person name="Bragin E.Y."/>
            <person name="Dovbnya D.V."/>
            <person name="Pekov Y.A."/>
            <person name="Schelkunov M.I."/>
            <person name="Strizhov N."/>
            <person name="Ivashina T.V."/>
            <person name="Ashapkin V.V."/>
            <person name="Donova M.V."/>
        </authorList>
    </citation>
    <scope>NUCLEOTIDE SEQUENCE [LARGE SCALE GENOMIC DNA]</scope>
    <source>
        <strain evidence="2 3">VKM Ac-1815D</strain>
    </source>
</reference>
<dbReference type="KEGG" id="mne:D174_09115"/>
<evidence type="ECO:0000313" key="3">
    <source>
        <dbReference type="Proteomes" id="UP000018763"/>
    </source>
</evidence>
<dbReference type="PANTHER" id="PTHR33121">
    <property type="entry name" value="CYCLIC DI-GMP PHOSPHODIESTERASE PDEF"/>
    <property type="match status" value="1"/>
</dbReference>
<keyword evidence="3" id="KW-1185">Reference proteome</keyword>
<sequence>MSRIAEQVCVFNPKADGAAVGMLTPNGSFVFASAHGLSAPALGTVVPAVASFQELALSTRQPQVSQNVAEDSRLPEQTRRLATEMGIGSWAVIPLFHQHRAVGALSVVATGNDVFDAVDIAGLTSVSSFISALIGSQTEMAILLRDLFDEGVGPQHDSSARFAGSLLMPRETLDEGAHAELDGLLEHPRISPVFQPIVDLKSGTTVGYEGLSRFPGDVTRRSTADWFAIARGLGRSLSIETAALHAILRAAKAIPQSYIISVNLSPETAVDPGLQQCLMSSDRRLMLELTEHAPYPPNTFEGLQPLRRSGILLAIDDAGAGYASLTQLLRIRPDVIKIDAELVTGLESDPARRALVSAVAVLARELNALTVAEGIENCRQLQILSDLDIRLGQGYYLGRPAEVTELQC</sequence>
<dbReference type="PROSITE" id="PS50883">
    <property type="entry name" value="EAL"/>
    <property type="match status" value="1"/>
</dbReference>
<evidence type="ECO:0000259" key="1">
    <source>
        <dbReference type="PROSITE" id="PS50883"/>
    </source>
</evidence>
<dbReference type="Pfam" id="PF13185">
    <property type="entry name" value="GAF_2"/>
    <property type="match status" value="1"/>
</dbReference>
<dbReference type="Proteomes" id="UP000018763">
    <property type="component" value="Chromosome"/>
</dbReference>
<dbReference type="InterPro" id="IPR029016">
    <property type="entry name" value="GAF-like_dom_sf"/>
</dbReference>
<organism evidence="2 3">
    <name type="scientific">Mycolicibacterium neoaurum VKM Ac-1815D</name>
    <dbReference type="NCBI Taxonomy" id="700508"/>
    <lineage>
        <taxon>Bacteria</taxon>
        <taxon>Bacillati</taxon>
        <taxon>Actinomycetota</taxon>
        <taxon>Actinomycetes</taxon>
        <taxon>Mycobacteriales</taxon>
        <taxon>Mycobacteriaceae</taxon>
        <taxon>Mycolicibacterium</taxon>
    </lineage>
</organism>
<dbReference type="SUPFAM" id="SSF141868">
    <property type="entry name" value="EAL domain-like"/>
    <property type="match status" value="1"/>
</dbReference>
<dbReference type="PANTHER" id="PTHR33121:SF76">
    <property type="entry name" value="SIGNALING PROTEIN"/>
    <property type="match status" value="1"/>
</dbReference>
<dbReference type="SMART" id="SM00052">
    <property type="entry name" value="EAL"/>
    <property type="match status" value="1"/>
</dbReference>
<dbReference type="InterPro" id="IPR003018">
    <property type="entry name" value="GAF"/>
</dbReference>
<dbReference type="InterPro" id="IPR035919">
    <property type="entry name" value="EAL_sf"/>
</dbReference>
<evidence type="ECO:0000313" key="2">
    <source>
        <dbReference type="EMBL" id="AHC24731.1"/>
    </source>
</evidence>
<name>V5XAM6_MYCNE</name>
<dbReference type="Gene3D" id="3.20.20.450">
    <property type="entry name" value="EAL domain"/>
    <property type="match status" value="1"/>
</dbReference>
<proteinExistence type="predicted"/>
<dbReference type="EMBL" id="CP006936">
    <property type="protein sequence ID" value="AHC24731.1"/>
    <property type="molecule type" value="Genomic_DNA"/>
</dbReference>
<dbReference type="InterPro" id="IPR001633">
    <property type="entry name" value="EAL_dom"/>
</dbReference>
<dbReference type="SUPFAM" id="SSF55781">
    <property type="entry name" value="GAF domain-like"/>
    <property type="match status" value="1"/>
</dbReference>
<dbReference type="AlphaFoldDB" id="V5XAM6"/>
<gene>
    <name evidence="2" type="ORF">D174_09115</name>
</gene>
<dbReference type="CDD" id="cd01948">
    <property type="entry name" value="EAL"/>
    <property type="match status" value="1"/>
</dbReference>
<dbReference type="Pfam" id="PF00563">
    <property type="entry name" value="EAL"/>
    <property type="match status" value="1"/>
</dbReference>
<dbReference type="eggNOG" id="COG2200">
    <property type="taxonomic scope" value="Bacteria"/>
</dbReference>
<dbReference type="Gene3D" id="3.30.450.40">
    <property type="match status" value="1"/>
</dbReference>
<protein>
    <submittedName>
        <fullName evidence="2">Diguanylate phosphodiesterase</fullName>
    </submittedName>
</protein>
<accession>V5XAM6</accession>
<dbReference type="GO" id="GO:0071111">
    <property type="term" value="F:cyclic-guanylate-specific phosphodiesterase activity"/>
    <property type="evidence" value="ECO:0007669"/>
    <property type="project" value="InterPro"/>
</dbReference>
<dbReference type="InterPro" id="IPR050706">
    <property type="entry name" value="Cyclic-di-GMP_PDE-like"/>
</dbReference>